<accession>A0A412KH52</accession>
<dbReference type="InterPro" id="IPR013022">
    <property type="entry name" value="Xyl_isomerase-like_TIM-brl"/>
</dbReference>
<dbReference type="PANTHER" id="PTHR12110">
    <property type="entry name" value="HYDROXYPYRUVATE ISOMERASE"/>
    <property type="match status" value="1"/>
</dbReference>
<keyword evidence="2" id="KW-0413">Isomerase</keyword>
<feature type="domain" description="Xylose isomerase-like TIM barrel" evidence="1">
    <location>
        <begin position="1"/>
        <end position="163"/>
    </location>
</feature>
<protein>
    <submittedName>
        <fullName evidence="2">Sugar phosphate isomerase/epimerase</fullName>
    </submittedName>
</protein>
<dbReference type="AlphaFoldDB" id="A0A412KH52"/>
<evidence type="ECO:0000313" key="2">
    <source>
        <dbReference type="EMBL" id="RGS67931.1"/>
    </source>
</evidence>
<dbReference type="SUPFAM" id="SSF51658">
    <property type="entry name" value="Xylose isomerase-like"/>
    <property type="match status" value="1"/>
</dbReference>
<reference evidence="2 3" key="1">
    <citation type="submission" date="2018-08" db="EMBL/GenBank/DDBJ databases">
        <title>A genome reference for cultivated species of the human gut microbiota.</title>
        <authorList>
            <person name="Zou Y."/>
            <person name="Xue W."/>
            <person name="Luo G."/>
        </authorList>
    </citation>
    <scope>NUCLEOTIDE SEQUENCE [LARGE SCALE GENOMIC DNA]</scope>
    <source>
        <strain evidence="2 3">AF21-24</strain>
    </source>
</reference>
<dbReference type="Pfam" id="PF01261">
    <property type="entry name" value="AP_endonuc_2"/>
    <property type="match status" value="1"/>
</dbReference>
<dbReference type="Proteomes" id="UP000284242">
    <property type="component" value="Unassembled WGS sequence"/>
</dbReference>
<evidence type="ECO:0000313" key="3">
    <source>
        <dbReference type="Proteomes" id="UP000284242"/>
    </source>
</evidence>
<dbReference type="Gene3D" id="3.20.20.150">
    <property type="entry name" value="Divalent-metal-dependent TIM barrel enzymes"/>
    <property type="match status" value="1"/>
</dbReference>
<sequence>MKNRIELCSHIGAKAMVLHMQLPYGIFEKSKEDMEDYYKQVYKSFDEIQEFAKAAGVKIALENLLFTPIRYQLDKYDRMFNRYDEDFVGFCFDSGHASIMSQDNPYLFLEKYTDRLIATHLQDNDSLEKEFLNDEAIVAGADKHRLPFDGVLDWKKIAEWISKAPILLPADMEVCLQYGKLFNDDEKELEVLLQARKCSEKLHGIIEEFKREDH</sequence>
<dbReference type="GO" id="GO:0016853">
    <property type="term" value="F:isomerase activity"/>
    <property type="evidence" value="ECO:0007669"/>
    <property type="project" value="UniProtKB-KW"/>
</dbReference>
<name>A0A412KH52_9FIRM</name>
<dbReference type="EMBL" id="QRVV01000126">
    <property type="protein sequence ID" value="RGS67931.1"/>
    <property type="molecule type" value="Genomic_DNA"/>
</dbReference>
<comment type="caution">
    <text evidence="2">The sequence shown here is derived from an EMBL/GenBank/DDBJ whole genome shotgun (WGS) entry which is preliminary data.</text>
</comment>
<proteinExistence type="predicted"/>
<dbReference type="InterPro" id="IPR050312">
    <property type="entry name" value="IolE/XylAMocC-like"/>
</dbReference>
<gene>
    <name evidence="2" type="ORF">DWX77_16425</name>
</gene>
<dbReference type="PANTHER" id="PTHR12110:SF21">
    <property type="entry name" value="XYLOSE ISOMERASE-LIKE TIM BARREL DOMAIN-CONTAINING PROTEIN"/>
    <property type="match status" value="1"/>
</dbReference>
<evidence type="ECO:0000259" key="1">
    <source>
        <dbReference type="Pfam" id="PF01261"/>
    </source>
</evidence>
<dbReference type="InterPro" id="IPR036237">
    <property type="entry name" value="Xyl_isomerase-like_sf"/>
</dbReference>
<organism evidence="2 3">
    <name type="scientific">Blautia obeum</name>
    <dbReference type="NCBI Taxonomy" id="40520"/>
    <lineage>
        <taxon>Bacteria</taxon>
        <taxon>Bacillati</taxon>
        <taxon>Bacillota</taxon>
        <taxon>Clostridia</taxon>
        <taxon>Lachnospirales</taxon>
        <taxon>Lachnospiraceae</taxon>
        <taxon>Blautia</taxon>
    </lineage>
</organism>